<evidence type="ECO:0000313" key="2">
    <source>
        <dbReference type="Proteomes" id="UP000289152"/>
    </source>
</evidence>
<evidence type="ECO:0000313" key="1">
    <source>
        <dbReference type="EMBL" id="RXK41656.1"/>
    </source>
</evidence>
<dbReference type="PANTHER" id="PTHR34724">
    <property type="entry name" value="OS12G0596101 PROTEIN"/>
    <property type="match status" value="1"/>
</dbReference>
<dbReference type="STRING" id="5217.A0A4Q1BUC5"/>
<sequence>MCKRVVCPNDGLPTWWGCGQHIETALAGVPKEDRCTCEHVPIPGRQGMYEVVKKDQGSQDVVNAPTA</sequence>
<dbReference type="AlphaFoldDB" id="A0A4Q1BUC5"/>
<comment type="caution">
    <text evidence="1">The sequence shown here is derived from an EMBL/GenBank/DDBJ whole genome shotgun (WGS) entry which is preliminary data.</text>
</comment>
<proteinExistence type="predicted"/>
<dbReference type="Proteomes" id="UP000289152">
    <property type="component" value="Unassembled WGS sequence"/>
</dbReference>
<keyword evidence="2" id="KW-1185">Reference proteome</keyword>
<protein>
    <submittedName>
        <fullName evidence="1">Uncharacterized protein</fullName>
    </submittedName>
</protein>
<dbReference type="InParanoid" id="A0A4Q1BUC5"/>
<gene>
    <name evidence="1" type="ORF">M231_01156</name>
</gene>
<dbReference type="OrthoDB" id="88410at2759"/>
<dbReference type="PANTHER" id="PTHR34724:SF2">
    <property type="entry name" value="OS12G0596101 PROTEIN"/>
    <property type="match status" value="1"/>
</dbReference>
<name>A0A4Q1BUC5_TREME</name>
<dbReference type="EMBL" id="SDIL01000007">
    <property type="protein sequence ID" value="RXK41656.1"/>
    <property type="molecule type" value="Genomic_DNA"/>
</dbReference>
<accession>A0A4Q1BUC5</accession>
<organism evidence="1 2">
    <name type="scientific">Tremella mesenterica</name>
    <name type="common">Jelly fungus</name>
    <dbReference type="NCBI Taxonomy" id="5217"/>
    <lineage>
        <taxon>Eukaryota</taxon>
        <taxon>Fungi</taxon>
        <taxon>Dikarya</taxon>
        <taxon>Basidiomycota</taxon>
        <taxon>Agaricomycotina</taxon>
        <taxon>Tremellomycetes</taxon>
        <taxon>Tremellales</taxon>
        <taxon>Tremellaceae</taxon>
        <taxon>Tremella</taxon>
    </lineage>
</organism>
<reference evidence="1 2" key="1">
    <citation type="submission" date="2016-06" db="EMBL/GenBank/DDBJ databases">
        <title>Evolution of pathogenesis and genome organization in the Tremellales.</title>
        <authorList>
            <person name="Cuomo C."/>
            <person name="Litvintseva A."/>
            <person name="Heitman J."/>
            <person name="Chen Y."/>
            <person name="Sun S."/>
            <person name="Springer D."/>
            <person name="Dromer F."/>
            <person name="Young S."/>
            <person name="Zeng Q."/>
            <person name="Chapman S."/>
            <person name="Gujja S."/>
            <person name="Saif S."/>
            <person name="Birren B."/>
        </authorList>
    </citation>
    <scope>NUCLEOTIDE SEQUENCE [LARGE SCALE GENOMIC DNA]</scope>
    <source>
        <strain evidence="1 2">ATCC 28783</strain>
    </source>
</reference>
<dbReference type="VEuPathDB" id="FungiDB:TREMEDRAFT_20321"/>